<keyword evidence="6" id="KW-0653">Protein transport</keyword>
<accession>A0A330HK92</accession>
<keyword evidence="4 9" id="KW-0812">Transmembrane</keyword>
<organism evidence="11 12">
    <name type="scientific">Mesorhizobium hawassense</name>
    <dbReference type="NCBI Taxonomy" id="1209954"/>
    <lineage>
        <taxon>Bacteria</taxon>
        <taxon>Pseudomonadati</taxon>
        <taxon>Pseudomonadota</taxon>
        <taxon>Alphaproteobacteria</taxon>
        <taxon>Hyphomicrobiales</taxon>
        <taxon>Phyllobacteriaceae</taxon>
        <taxon>Mesorhizobium</taxon>
    </lineage>
</organism>
<dbReference type="Proteomes" id="UP000251558">
    <property type="component" value="Unassembled WGS sequence"/>
</dbReference>
<keyword evidence="2 9" id="KW-0813">Transport</keyword>
<keyword evidence="3" id="KW-1003">Cell membrane</keyword>
<dbReference type="AlphaFoldDB" id="A0A330HK92"/>
<dbReference type="GO" id="GO:0015031">
    <property type="term" value="P:protein transport"/>
    <property type="evidence" value="ECO:0007669"/>
    <property type="project" value="UniProtKB-KW"/>
</dbReference>
<feature type="transmembrane region" description="Helical" evidence="9">
    <location>
        <begin position="19"/>
        <end position="37"/>
    </location>
</feature>
<dbReference type="InterPro" id="IPR000515">
    <property type="entry name" value="MetI-like"/>
</dbReference>
<dbReference type="CDD" id="cd06261">
    <property type="entry name" value="TM_PBP2"/>
    <property type="match status" value="1"/>
</dbReference>
<evidence type="ECO:0000256" key="2">
    <source>
        <dbReference type="ARBA" id="ARBA00022448"/>
    </source>
</evidence>
<dbReference type="GO" id="GO:0055085">
    <property type="term" value="P:transmembrane transport"/>
    <property type="evidence" value="ECO:0007669"/>
    <property type="project" value="InterPro"/>
</dbReference>
<keyword evidence="7 9" id="KW-1133">Transmembrane helix</keyword>
<evidence type="ECO:0000256" key="5">
    <source>
        <dbReference type="ARBA" id="ARBA00022856"/>
    </source>
</evidence>
<dbReference type="GO" id="GO:0015833">
    <property type="term" value="P:peptide transport"/>
    <property type="evidence" value="ECO:0007669"/>
    <property type="project" value="UniProtKB-KW"/>
</dbReference>
<keyword evidence="12" id="KW-1185">Reference proteome</keyword>
<dbReference type="GO" id="GO:0005886">
    <property type="term" value="C:plasma membrane"/>
    <property type="evidence" value="ECO:0007669"/>
    <property type="project" value="UniProtKB-SubCell"/>
</dbReference>
<evidence type="ECO:0000256" key="4">
    <source>
        <dbReference type="ARBA" id="ARBA00022692"/>
    </source>
</evidence>
<sequence length="280" mass="29705">MSGIFATLKRICSERDGRLGLAFTCLILMFALVGPLVSPDPNAIDIKARFAAPGLAHLLGTDNLGRDLLARTSVGTRYALTLAVIIVVISSIIGSLIGIIAGIVGSWIDRAVAAVFDIVNAFPPLILAFALIALYGNGSATFVLLVTVVFIPQFGRMARARAKTLRNLSFIEAERMLAVHPITIVVRHYLPNVAGPIIVLASMNLPVVIAFEASLSFLGFGVQPPKSSLGTLIKDGFISINQSWWPTVAAALVLAIATLGATLLGEALRRVIDPKSTRAR</sequence>
<name>A0A330HK92_9HYPH</name>
<dbReference type="OrthoDB" id="9766870at2"/>
<comment type="caution">
    <text evidence="11">The sequence shown here is derived from an EMBL/GenBank/DDBJ whole genome shotgun (WGS) entry which is preliminary data.</text>
</comment>
<evidence type="ECO:0000256" key="1">
    <source>
        <dbReference type="ARBA" id="ARBA00004651"/>
    </source>
</evidence>
<protein>
    <submittedName>
        <fullName evidence="11">ABC transporter permease</fullName>
    </submittedName>
</protein>
<comment type="similarity">
    <text evidence="9">Belongs to the binding-protein-dependent transport system permease family.</text>
</comment>
<feature type="transmembrane region" description="Helical" evidence="9">
    <location>
        <begin position="197"/>
        <end position="223"/>
    </location>
</feature>
<dbReference type="PANTHER" id="PTHR43386">
    <property type="entry name" value="OLIGOPEPTIDE TRANSPORT SYSTEM PERMEASE PROTEIN APPC"/>
    <property type="match status" value="1"/>
</dbReference>
<keyword evidence="8 9" id="KW-0472">Membrane</keyword>
<feature type="transmembrane region" description="Helical" evidence="9">
    <location>
        <begin position="111"/>
        <end position="134"/>
    </location>
</feature>
<keyword evidence="5" id="KW-0571">Peptide transport</keyword>
<dbReference type="InterPro" id="IPR035906">
    <property type="entry name" value="MetI-like_sf"/>
</dbReference>
<dbReference type="EMBL" id="QMBP01000010">
    <property type="protein sequence ID" value="RAZ88815.1"/>
    <property type="molecule type" value="Genomic_DNA"/>
</dbReference>
<dbReference type="Pfam" id="PF00528">
    <property type="entry name" value="BPD_transp_1"/>
    <property type="match status" value="1"/>
</dbReference>
<evidence type="ECO:0000256" key="7">
    <source>
        <dbReference type="ARBA" id="ARBA00022989"/>
    </source>
</evidence>
<evidence type="ECO:0000313" key="11">
    <source>
        <dbReference type="EMBL" id="RAZ88815.1"/>
    </source>
</evidence>
<evidence type="ECO:0000259" key="10">
    <source>
        <dbReference type="PROSITE" id="PS50928"/>
    </source>
</evidence>
<dbReference type="PANTHER" id="PTHR43386:SF1">
    <property type="entry name" value="D,D-DIPEPTIDE TRANSPORT SYSTEM PERMEASE PROTEIN DDPC-RELATED"/>
    <property type="match status" value="1"/>
</dbReference>
<evidence type="ECO:0000313" key="12">
    <source>
        <dbReference type="Proteomes" id="UP000251558"/>
    </source>
</evidence>
<proteinExistence type="inferred from homology"/>
<evidence type="ECO:0000256" key="3">
    <source>
        <dbReference type="ARBA" id="ARBA00022475"/>
    </source>
</evidence>
<dbReference type="InterPro" id="IPR050366">
    <property type="entry name" value="BP-dependent_transpt_permease"/>
</dbReference>
<dbReference type="RefSeq" id="WP_112099252.1">
    <property type="nucleotide sequence ID" value="NZ_QMBP01000010.1"/>
</dbReference>
<reference evidence="11 12" key="1">
    <citation type="submission" date="2018-07" db="EMBL/GenBank/DDBJ databases">
        <title>Diversity of Mesorhizobium strains in Brazil.</title>
        <authorList>
            <person name="Helene L.C.F."/>
            <person name="Dall'Agnol R."/>
            <person name="Delamuta J.R.M."/>
            <person name="Hungria M."/>
        </authorList>
    </citation>
    <scope>NUCLEOTIDE SEQUENCE [LARGE SCALE GENOMIC DNA]</scope>
    <source>
        <strain evidence="11 12">AC99b</strain>
    </source>
</reference>
<dbReference type="SUPFAM" id="SSF161098">
    <property type="entry name" value="MetI-like"/>
    <property type="match status" value="1"/>
</dbReference>
<dbReference type="Gene3D" id="1.10.3720.10">
    <property type="entry name" value="MetI-like"/>
    <property type="match status" value="1"/>
</dbReference>
<comment type="subcellular location">
    <subcellularLocation>
        <location evidence="1 9">Cell membrane</location>
        <topology evidence="1 9">Multi-pass membrane protein</topology>
    </subcellularLocation>
</comment>
<feature type="transmembrane region" description="Helical" evidence="9">
    <location>
        <begin position="78"/>
        <end position="104"/>
    </location>
</feature>
<dbReference type="PROSITE" id="PS50928">
    <property type="entry name" value="ABC_TM1"/>
    <property type="match status" value="1"/>
</dbReference>
<feature type="transmembrane region" description="Helical" evidence="9">
    <location>
        <begin position="140"/>
        <end position="158"/>
    </location>
</feature>
<gene>
    <name evidence="11" type="ORF">DPM33_20445</name>
</gene>
<evidence type="ECO:0000256" key="6">
    <source>
        <dbReference type="ARBA" id="ARBA00022927"/>
    </source>
</evidence>
<feature type="transmembrane region" description="Helical" evidence="9">
    <location>
        <begin position="243"/>
        <end position="265"/>
    </location>
</feature>
<evidence type="ECO:0000256" key="8">
    <source>
        <dbReference type="ARBA" id="ARBA00023136"/>
    </source>
</evidence>
<evidence type="ECO:0000256" key="9">
    <source>
        <dbReference type="RuleBase" id="RU363032"/>
    </source>
</evidence>
<feature type="domain" description="ABC transmembrane type-1" evidence="10">
    <location>
        <begin position="80"/>
        <end position="265"/>
    </location>
</feature>